<sequence length="161" mass="19106">KHAEGFSIKWHNDIYWKDKKICGILIENNLIGNKIERSMAGIGININQKTFYSSAPNPVSLLQITEDQREIEILPFWANIIRRCMYYYRFFRQGDTDTVSERYRLSLYRRNGFYPYKDKEGTFKARILRVKPEGTLVLMDEAGKEREYTFKEVEYLNLPAS</sequence>
<dbReference type="PROSITE" id="PS51733">
    <property type="entry name" value="BPL_LPL_CATALYTIC"/>
    <property type="match status" value="1"/>
</dbReference>
<dbReference type="GO" id="GO:0004077">
    <property type="term" value="F:biotin--[biotin carboxyl-carrier protein] ligase activity"/>
    <property type="evidence" value="ECO:0007669"/>
    <property type="project" value="TreeGrafter"/>
</dbReference>
<dbReference type="GO" id="GO:0005737">
    <property type="term" value="C:cytoplasm"/>
    <property type="evidence" value="ECO:0007669"/>
    <property type="project" value="TreeGrafter"/>
</dbReference>
<dbReference type="PANTHER" id="PTHR12835">
    <property type="entry name" value="BIOTIN PROTEIN LIGASE"/>
    <property type="match status" value="1"/>
</dbReference>
<dbReference type="PANTHER" id="PTHR12835:SF5">
    <property type="entry name" value="BIOTIN--PROTEIN LIGASE"/>
    <property type="match status" value="1"/>
</dbReference>
<dbReference type="InterPro" id="IPR004143">
    <property type="entry name" value="BPL_LPL_catalytic"/>
</dbReference>
<dbReference type="AlphaFoldDB" id="A0A5J4PWV6"/>
<dbReference type="SUPFAM" id="SSF55681">
    <property type="entry name" value="Class II aaRS and biotin synthetases"/>
    <property type="match status" value="1"/>
</dbReference>
<feature type="non-terminal residue" evidence="2">
    <location>
        <position position="1"/>
    </location>
</feature>
<organism evidence="2">
    <name type="scientific">termite gut metagenome</name>
    <dbReference type="NCBI Taxonomy" id="433724"/>
    <lineage>
        <taxon>unclassified sequences</taxon>
        <taxon>metagenomes</taxon>
        <taxon>organismal metagenomes</taxon>
    </lineage>
</organism>
<gene>
    <name evidence="2" type="ORF">EZS27_035913</name>
</gene>
<protein>
    <recommendedName>
        <fullName evidence="1">BPL/LPL catalytic domain-containing protein</fullName>
    </recommendedName>
</protein>
<evidence type="ECO:0000313" key="2">
    <source>
        <dbReference type="EMBL" id="KAA6313291.1"/>
    </source>
</evidence>
<reference evidence="2" key="1">
    <citation type="submission" date="2019-03" db="EMBL/GenBank/DDBJ databases">
        <title>Single cell metagenomics reveals metabolic interactions within the superorganism composed of flagellate Streblomastix strix and complex community of Bacteroidetes bacteria on its surface.</title>
        <authorList>
            <person name="Treitli S.C."/>
            <person name="Kolisko M."/>
            <person name="Husnik F."/>
            <person name="Keeling P."/>
            <person name="Hampl V."/>
        </authorList>
    </citation>
    <scope>NUCLEOTIDE SEQUENCE</scope>
    <source>
        <strain evidence="2">STM</strain>
    </source>
</reference>
<dbReference type="InterPro" id="IPR045864">
    <property type="entry name" value="aa-tRNA-synth_II/BPL/LPL"/>
</dbReference>
<proteinExistence type="predicted"/>
<name>A0A5J4PWV6_9ZZZZ</name>
<comment type="caution">
    <text evidence="2">The sequence shown here is derived from an EMBL/GenBank/DDBJ whole genome shotgun (WGS) entry which is preliminary data.</text>
</comment>
<accession>A0A5J4PWV6</accession>
<dbReference type="Pfam" id="PF03099">
    <property type="entry name" value="BPL_LplA_LipB"/>
    <property type="match status" value="1"/>
</dbReference>
<dbReference type="Gene3D" id="3.30.930.10">
    <property type="entry name" value="Bira Bifunctional Protein, Domain 2"/>
    <property type="match status" value="1"/>
</dbReference>
<feature type="domain" description="BPL/LPL catalytic" evidence="1">
    <location>
        <begin position="1"/>
        <end position="92"/>
    </location>
</feature>
<evidence type="ECO:0000259" key="1">
    <source>
        <dbReference type="PROSITE" id="PS51733"/>
    </source>
</evidence>
<dbReference type="EMBL" id="SNRY01006124">
    <property type="protein sequence ID" value="KAA6313291.1"/>
    <property type="molecule type" value="Genomic_DNA"/>
</dbReference>